<accession>A0A432YK56</accession>
<evidence type="ECO:0000256" key="7">
    <source>
        <dbReference type="HAMAP-Rule" id="MF_00108"/>
    </source>
</evidence>
<dbReference type="SUPFAM" id="SSF53448">
    <property type="entry name" value="Nucleotide-diphospho-sugar transferases"/>
    <property type="match status" value="1"/>
</dbReference>
<dbReference type="GO" id="GO:0050518">
    <property type="term" value="F:2-C-methyl-D-erythritol 4-phosphate cytidylyltransferase activity"/>
    <property type="evidence" value="ECO:0007669"/>
    <property type="project" value="UniProtKB-UniRule"/>
</dbReference>
<evidence type="ECO:0000313" key="8">
    <source>
        <dbReference type="EMBL" id="RUO61288.1"/>
    </source>
</evidence>
<evidence type="ECO:0000313" key="9">
    <source>
        <dbReference type="Proteomes" id="UP000288127"/>
    </source>
</evidence>
<dbReference type="InterPro" id="IPR050088">
    <property type="entry name" value="IspD/TarI_cytidylyltransf_bact"/>
</dbReference>
<keyword evidence="6 7" id="KW-0414">Isoprene biosynthesis</keyword>
<sequence length="240" mass="25361">MMHNQLKVAAVIPAAGIGSRMGLAEPKQYLRIADKTVLEHSVAAVAADNRVAAIYIAVAADDIRVQSIHFKTNCPVHLVVGGATRAASVFAGVAAAQADGFHWVVVHDAARPCLQLSELKAVIDAGIEHGDGAILALPVADTIKQTQVAKADIIANSVPREGLWRALTPQVFRAEQLIEALRQLGVEHAAITDEASAIELTGGHPKLVVGQQTNIKITQPGDERLAAMFIALMAKEQACE</sequence>
<dbReference type="GO" id="GO:0019288">
    <property type="term" value="P:isopentenyl diphosphate biosynthetic process, methylerythritol 4-phosphate pathway"/>
    <property type="evidence" value="ECO:0007669"/>
    <property type="project" value="UniProtKB-UniRule"/>
</dbReference>
<dbReference type="PANTHER" id="PTHR32125">
    <property type="entry name" value="2-C-METHYL-D-ERYTHRITOL 4-PHOSPHATE CYTIDYLYLTRANSFERASE, CHLOROPLASTIC"/>
    <property type="match status" value="1"/>
</dbReference>
<feature type="site" description="Transition state stabilizer" evidence="7">
    <location>
        <position position="27"/>
    </location>
</feature>
<comment type="function">
    <text evidence="7">Catalyzes the formation of 4-diphosphocytidyl-2-C-methyl-D-erythritol from CTP and 2-C-methyl-D-erythritol 4-phosphate (MEP).</text>
</comment>
<dbReference type="PROSITE" id="PS01295">
    <property type="entry name" value="ISPD"/>
    <property type="match status" value="1"/>
</dbReference>
<dbReference type="Gene3D" id="3.90.550.10">
    <property type="entry name" value="Spore Coat Polysaccharide Biosynthesis Protein SpsA, Chain A"/>
    <property type="match status" value="1"/>
</dbReference>
<dbReference type="HAMAP" id="MF_00108">
    <property type="entry name" value="IspD"/>
    <property type="match status" value="1"/>
</dbReference>
<feature type="site" description="Positions MEP for the nucleophilic attack" evidence="7">
    <location>
        <position position="216"/>
    </location>
</feature>
<dbReference type="EMBL" id="PIPZ01000001">
    <property type="protein sequence ID" value="RUO61288.1"/>
    <property type="molecule type" value="Genomic_DNA"/>
</dbReference>
<reference evidence="9" key="1">
    <citation type="journal article" date="2018" name="Front. Microbiol.">
        <title>Genome-Based Analysis Reveals the Taxonomy and Diversity of the Family Idiomarinaceae.</title>
        <authorList>
            <person name="Liu Y."/>
            <person name="Lai Q."/>
            <person name="Shao Z."/>
        </authorList>
    </citation>
    <scope>NUCLEOTIDE SEQUENCE [LARGE SCALE GENOMIC DNA]</scope>
    <source>
        <strain evidence="9">PIM1</strain>
    </source>
</reference>
<dbReference type="Pfam" id="PF01128">
    <property type="entry name" value="IspD"/>
    <property type="match status" value="1"/>
</dbReference>
<comment type="similarity">
    <text evidence="3 7">Belongs to the IspD/TarI cytidylyltransferase family. IspD subfamily.</text>
</comment>
<comment type="caution">
    <text evidence="8">The sequence shown here is derived from an EMBL/GenBank/DDBJ whole genome shotgun (WGS) entry which is preliminary data.</text>
</comment>
<dbReference type="FunFam" id="3.90.550.10:FF:000003">
    <property type="entry name" value="2-C-methyl-D-erythritol 4-phosphate cytidylyltransferase"/>
    <property type="match status" value="1"/>
</dbReference>
<evidence type="ECO:0000256" key="1">
    <source>
        <dbReference type="ARBA" id="ARBA00001282"/>
    </source>
</evidence>
<gene>
    <name evidence="7" type="primary">ispD</name>
    <name evidence="8" type="ORF">CWI76_03200</name>
</gene>
<dbReference type="InterPro" id="IPR034683">
    <property type="entry name" value="IspD/TarI"/>
</dbReference>
<feature type="site" description="Positions MEP for the nucleophilic attack" evidence="7">
    <location>
        <position position="160"/>
    </location>
</feature>
<organism evidence="8 9">
    <name type="scientific">Pseudidiomarina marina</name>
    <dbReference type="NCBI Taxonomy" id="502366"/>
    <lineage>
        <taxon>Bacteria</taxon>
        <taxon>Pseudomonadati</taxon>
        <taxon>Pseudomonadota</taxon>
        <taxon>Gammaproteobacteria</taxon>
        <taxon>Alteromonadales</taxon>
        <taxon>Idiomarinaceae</taxon>
        <taxon>Pseudidiomarina</taxon>
    </lineage>
</organism>
<dbReference type="AlphaFoldDB" id="A0A432YK56"/>
<keyword evidence="5 7" id="KW-0548">Nucleotidyltransferase</keyword>
<comment type="catalytic activity">
    <reaction evidence="1 7">
        <text>2-C-methyl-D-erythritol 4-phosphate + CTP + H(+) = 4-CDP-2-C-methyl-D-erythritol + diphosphate</text>
        <dbReference type="Rhea" id="RHEA:13429"/>
        <dbReference type="ChEBI" id="CHEBI:15378"/>
        <dbReference type="ChEBI" id="CHEBI:33019"/>
        <dbReference type="ChEBI" id="CHEBI:37563"/>
        <dbReference type="ChEBI" id="CHEBI:57823"/>
        <dbReference type="ChEBI" id="CHEBI:58262"/>
        <dbReference type="EC" id="2.7.7.60"/>
    </reaction>
</comment>
<evidence type="ECO:0000256" key="4">
    <source>
        <dbReference type="ARBA" id="ARBA00022679"/>
    </source>
</evidence>
<evidence type="ECO:0000256" key="5">
    <source>
        <dbReference type="ARBA" id="ARBA00022695"/>
    </source>
</evidence>
<name>A0A432YK56_9GAMM</name>
<proteinExistence type="inferred from homology"/>
<evidence type="ECO:0000256" key="2">
    <source>
        <dbReference type="ARBA" id="ARBA00004787"/>
    </source>
</evidence>
<feature type="site" description="Transition state stabilizer" evidence="7">
    <location>
        <position position="20"/>
    </location>
</feature>
<dbReference type="UniPathway" id="UPA00056">
    <property type="reaction ID" value="UER00093"/>
</dbReference>
<dbReference type="PANTHER" id="PTHR32125:SF4">
    <property type="entry name" value="2-C-METHYL-D-ERYTHRITOL 4-PHOSPHATE CYTIDYLYLTRANSFERASE, CHLOROPLASTIC"/>
    <property type="match status" value="1"/>
</dbReference>
<dbReference type="Proteomes" id="UP000288127">
    <property type="component" value="Unassembled WGS sequence"/>
</dbReference>
<dbReference type="InterPro" id="IPR001228">
    <property type="entry name" value="IspD"/>
</dbReference>
<evidence type="ECO:0000256" key="6">
    <source>
        <dbReference type="ARBA" id="ARBA00023229"/>
    </source>
</evidence>
<dbReference type="NCBIfam" id="TIGR00453">
    <property type="entry name" value="ispD"/>
    <property type="match status" value="1"/>
</dbReference>
<protein>
    <recommendedName>
        <fullName evidence="7">2-C-methyl-D-erythritol 4-phosphate cytidylyltransferase</fullName>
        <ecNumber evidence="7">2.7.7.60</ecNumber>
    </recommendedName>
    <alternativeName>
        <fullName evidence="7">4-diphosphocytidyl-2C-methyl-D-erythritol synthase</fullName>
    </alternativeName>
    <alternativeName>
        <fullName evidence="7">MEP cytidylyltransferase</fullName>
        <shortName evidence="7">MCT</shortName>
    </alternativeName>
</protein>
<dbReference type="InterPro" id="IPR018294">
    <property type="entry name" value="ISPD_synthase_CS"/>
</dbReference>
<comment type="pathway">
    <text evidence="2 7">Isoprenoid biosynthesis; isopentenyl diphosphate biosynthesis via DXP pathway; isopentenyl diphosphate from 1-deoxy-D-xylulose 5-phosphate: step 2/6.</text>
</comment>
<keyword evidence="9" id="KW-1185">Reference proteome</keyword>
<keyword evidence="4 7" id="KW-0808">Transferase</keyword>
<dbReference type="InterPro" id="IPR029044">
    <property type="entry name" value="Nucleotide-diphossugar_trans"/>
</dbReference>
<dbReference type="RefSeq" id="WP_126758913.1">
    <property type="nucleotide sequence ID" value="NZ_CP085233.1"/>
</dbReference>
<dbReference type="EC" id="2.7.7.60" evidence="7"/>
<dbReference type="CDD" id="cd02516">
    <property type="entry name" value="CDP-ME_synthetase"/>
    <property type="match status" value="1"/>
</dbReference>
<dbReference type="OrthoDB" id="9806837at2"/>
<evidence type="ECO:0000256" key="3">
    <source>
        <dbReference type="ARBA" id="ARBA00009789"/>
    </source>
</evidence>